<feature type="region of interest" description="Disordered" evidence="4">
    <location>
        <begin position="458"/>
        <end position="484"/>
    </location>
</feature>
<feature type="compositionally biased region" description="Acidic residues" evidence="4">
    <location>
        <begin position="693"/>
        <end position="711"/>
    </location>
</feature>
<feature type="compositionally biased region" description="Acidic residues" evidence="4">
    <location>
        <begin position="724"/>
        <end position="737"/>
    </location>
</feature>
<evidence type="ECO:0000256" key="4">
    <source>
        <dbReference type="SAM" id="MobiDB-lite"/>
    </source>
</evidence>
<gene>
    <name evidence="6" type="ORF">Ae201684_006400</name>
</gene>
<dbReference type="InterPro" id="IPR012583">
    <property type="entry name" value="RIX1_N"/>
</dbReference>
<sequence>MAAVDLEVRATKAKNLLSSITALSFADSEDNSVSDATYEAETAHIQAILRNHQVFKLVNNGNALNKFYTTMMQQTKDSSALKQEVAMKFLAVAVEGSAIEHLEARVPRLLDVVFHALKHQHASVCVPALHILAHLMFNIDHAPVDTRRTIIEQVGRFVPVILHHLNDIPLSASSASFFVASFEALFVGCKAISATFRPFASKIEQACTVLLAPPSATPVNPEVVVAMANCLGAVPHATANDATSTTWLQMVERVVLTLHYQLDILSGKDKDSDSRSRPPSLKPWLKDAVMATLPLYLQAQRLTHKVHTLTAMLSALLRSGAIAEKDIVSVAADILALLRRAFSIRADTVGKQSAVSMDGRQLPTSVLYGVLPSLQSHFASVLSSLVVSGHVTIFRSTSAVAKVVQLICHNTLPAAVPQIHAALQQILPTFGAGAFTSIGSPVLDWTLTQLNHLVPQAPKAAPPAPLSVSNGKKKRQRQAEPPAQTISTPSIHDVFLKRVQTNAALETIAVLVSVSGPWIASSTRLEITAAIRGAQKDLTLDSTVVTKASLANAITPDSTGGRGLALPQTLQYFTKRSSGPWRTIAANVGESVLHPRAPPMMLSSTSTVEEKRSASTMNSAARAKHFEAEMDWDDEDGDDNEEEPSKKQKVDEEDQAEDENEEEDMEDAKAVIEVIEKSAQDDKEEPTQAASDHEDEAMEDEASAENEEEDAKDNAKVAEKAKEEEEDEFDFPDIVVE</sequence>
<dbReference type="GO" id="GO:0005634">
    <property type="term" value="C:nucleus"/>
    <property type="evidence" value="ECO:0007669"/>
    <property type="project" value="UniProtKB-SubCell"/>
</dbReference>
<evidence type="ECO:0000256" key="3">
    <source>
        <dbReference type="ARBA" id="ARBA00023242"/>
    </source>
</evidence>
<proteinExistence type="inferred from homology"/>
<evidence type="ECO:0000313" key="6">
    <source>
        <dbReference type="EMBL" id="KAF0737222.1"/>
    </source>
</evidence>
<organism evidence="6 7">
    <name type="scientific">Aphanomyces euteiches</name>
    <dbReference type="NCBI Taxonomy" id="100861"/>
    <lineage>
        <taxon>Eukaryota</taxon>
        <taxon>Sar</taxon>
        <taxon>Stramenopiles</taxon>
        <taxon>Oomycota</taxon>
        <taxon>Saprolegniomycetes</taxon>
        <taxon>Saprolegniales</taxon>
        <taxon>Verrucalvaceae</taxon>
        <taxon>Aphanomyces</taxon>
    </lineage>
</organism>
<feature type="compositionally biased region" description="Basic and acidic residues" evidence="4">
    <location>
        <begin position="667"/>
        <end position="681"/>
    </location>
</feature>
<protein>
    <recommendedName>
        <fullName evidence="5">Pre-rRNA-processing protein RIX1 N-terminal domain-containing protein</fullName>
    </recommendedName>
</protein>
<feature type="compositionally biased region" description="Acidic residues" evidence="4">
    <location>
        <begin position="651"/>
        <end position="666"/>
    </location>
</feature>
<evidence type="ECO:0000256" key="2">
    <source>
        <dbReference type="ARBA" id="ARBA00010511"/>
    </source>
</evidence>
<dbReference type="Pfam" id="PF08167">
    <property type="entry name" value="RIX1"/>
    <property type="match status" value="1"/>
</dbReference>
<dbReference type="InterPro" id="IPR016024">
    <property type="entry name" value="ARM-type_fold"/>
</dbReference>
<feature type="compositionally biased region" description="Acidic residues" evidence="4">
    <location>
        <begin position="629"/>
        <end position="642"/>
    </location>
</feature>
<dbReference type="PANTHER" id="PTHR34105:SF1">
    <property type="entry name" value="PROLINE-, GLUTAMIC ACID- AND LEUCINE-RICH PROTEIN 1"/>
    <property type="match status" value="1"/>
</dbReference>
<dbReference type="Gene3D" id="1.25.10.10">
    <property type="entry name" value="Leucine-rich Repeat Variant"/>
    <property type="match status" value="1"/>
</dbReference>
<comment type="caution">
    <text evidence="6">The sequence shown here is derived from an EMBL/GenBank/DDBJ whole genome shotgun (WGS) entry which is preliminary data.</text>
</comment>
<feature type="domain" description="Pre-rRNA-processing protein RIX1 N-terminal" evidence="5">
    <location>
        <begin position="39"/>
        <end position="216"/>
    </location>
</feature>
<accession>A0A6G0XAS1</accession>
<feature type="compositionally biased region" description="Basic and acidic residues" evidence="4">
    <location>
        <begin position="712"/>
        <end position="723"/>
    </location>
</feature>
<comment type="subcellular location">
    <subcellularLocation>
        <location evidence="1">Nucleus</location>
    </subcellularLocation>
</comment>
<evidence type="ECO:0000259" key="5">
    <source>
        <dbReference type="Pfam" id="PF08167"/>
    </source>
</evidence>
<keyword evidence="7" id="KW-1185">Reference proteome</keyword>
<dbReference type="PANTHER" id="PTHR34105">
    <property type="entry name" value="PROLINE-, GLUTAMIC ACID- AND LEUCINE-RICH PROTEIN 1"/>
    <property type="match status" value="1"/>
</dbReference>
<dbReference type="AlphaFoldDB" id="A0A6G0XAS1"/>
<dbReference type="InterPro" id="IPR011989">
    <property type="entry name" value="ARM-like"/>
</dbReference>
<name>A0A6G0XAS1_9STRA</name>
<keyword evidence="3" id="KW-0539">Nucleus</keyword>
<reference evidence="6 7" key="1">
    <citation type="submission" date="2019-07" db="EMBL/GenBank/DDBJ databases">
        <title>Genomics analysis of Aphanomyces spp. identifies a new class of oomycete effector associated with host adaptation.</title>
        <authorList>
            <person name="Gaulin E."/>
        </authorList>
    </citation>
    <scope>NUCLEOTIDE SEQUENCE [LARGE SCALE GENOMIC DNA]</scope>
    <source>
        <strain evidence="6 7">ATCC 201684</strain>
    </source>
</reference>
<feature type="region of interest" description="Disordered" evidence="4">
    <location>
        <begin position="595"/>
        <end position="737"/>
    </location>
</feature>
<dbReference type="Proteomes" id="UP000481153">
    <property type="component" value="Unassembled WGS sequence"/>
</dbReference>
<evidence type="ECO:0000313" key="7">
    <source>
        <dbReference type="Proteomes" id="UP000481153"/>
    </source>
</evidence>
<dbReference type="EMBL" id="VJMJ01000084">
    <property type="protein sequence ID" value="KAF0737222.1"/>
    <property type="molecule type" value="Genomic_DNA"/>
</dbReference>
<evidence type="ECO:0000256" key="1">
    <source>
        <dbReference type="ARBA" id="ARBA00004123"/>
    </source>
</evidence>
<dbReference type="VEuPathDB" id="FungiDB:AeMF1_011833"/>
<dbReference type="GO" id="GO:0006364">
    <property type="term" value="P:rRNA processing"/>
    <property type="evidence" value="ECO:0007669"/>
    <property type="project" value="TreeGrafter"/>
</dbReference>
<dbReference type="SUPFAM" id="SSF48371">
    <property type="entry name" value="ARM repeat"/>
    <property type="match status" value="1"/>
</dbReference>
<comment type="similarity">
    <text evidence="2">Belongs to the RIX1/PELP1 family.</text>
</comment>